<organism evidence="9 10">
    <name type="scientific">Alitibacter langaaensis DSM 22999</name>
    <dbReference type="NCBI Taxonomy" id="1122935"/>
    <lineage>
        <taxon>Bacteria</taxon>
        <taxon>Pseudomonadati</taxon>
        <taxon>Pseudomonadota</taxon>
        <taxon>Gammaproteobacteria</taxon>
        <taxon>Pasteurellales</taxon>
        <taxon>Pasteurellaceae</taxon>
        <taxon>Alitibacter</taxon>
    </lineage>
</organism>
<feature type="domain" description="Multidrug resistance protein MdtA-like C-terminal permuted SH3" evidence="8">
    <location>
        <begin position="320"/>
        <end position="379"/>
    </location>
</feature>
<dbReference type="GO" id="GO:1990961">
    <property type="term" value="P:xenobiotic detoxification by transmembrane export across the plasma membrane"/>
    <property type="evidence" value="ECO:0007669"/>
    <property type="project" value="InterPro"/>
</dbReference>
<proteinExistence type="inferred from homology"/>
<dbReference type="GO" id="GO:0030313">
    <property type="term" value="C:cell envelope"/>
    <property type="evidence" value="ECO:0007669"/>
    <property type="project" value="UniProtKB-SubCell"/>
</dbReference>
<dbReference type="PANTHER" id="PTHR30469:SF33">
    <property type="entry name" value="SLR1207 PROTEIN"/>
    <property type="match status" value="1"/>
</dbReference>
<protein>
    <submittedName>
        <fullName evidence="9">Macrolide-specific efflux system membrane fusion protein</fullName>
    </submittedName>
</protein>
<evidence type="ECO:0000259" key="7">
    <source>
        <dbReference type="Pfam" id="PF25917"/>
    </source>
</evidence>
<dbReference type="Gene3D" id="6.10.140.1990">
    <property type="match status" value="1"/>
</dbReference>
<dbReference type="NCBIfam" id="TIGR01730">
    <property type="entry name" value="RND_mfp"/>
    <property type="match status" value="1"/>
</dbReference>
<dbReference type="PANTHER" id="PTHR30469">
    <property type="entry name" value="MULTIDRUG RESISTANCE PROTEIN MDTA"/>
    <property type="match status" value="1"/>
</dbReference>
<dbReference type="InterPro" id="IPR006143">
    <property type="entry name" value="RND_pump_MFP"/>
</dbReference>
<name>A0A2U0SP16_9PAST</name>
<dbReference type="EMBL" id="QENU01000009">
    <property type="protein sequence ID" value="PVX33081.1"/>
    <property type="molecule type" value="Genomic_DNA"/>
</dbReference>
<evidence type="ECO:0000256" key="5">
    <source>
        <dbReference type="SAM" id="Coils"/>
    </source>
</evidence>
<feature type="coiled-coil region" evidence="5">
    <location>
        <begin position="143"/>
        <end position="177"/>
    </location>
</feature>
<evidence type="ECO:0000256" key="6">
    <source>
        <dbReference type="SAM" id="MobiDB-lite"/>
    </source>
</evidence>
<evidence type="ECO:0000256" key="1">
    <source>
        <dbReference type="ARBA" id="ARBA00004196"/>
    </source>
</evidence>
<dbReference type="SUPFAM" id="SSF111369">
    <property type="entry name" value="HlyD-like secretion proteins"/>
    <property type="match status" value="1"/>
</dbReference>
<accession>A0A2U0SP16</accession>
<keyword evidence="3" id="KW-0813">Transport</keyword>
<comment type="caution">
    <text evidence="9">The sequence shown here is derived from an EMBL/GenBank/DDBJ whole genome shotgun (WGS) entry which is preliminary data.</text>
</comment>
<dbReference type="Gene3D" id="2.40.30.170">
    <property type="match status" value="1"/>
</dbReference>
<reference evidence="9 10" key="1">
    <citation type="submission" date="2018-05" db="EMBL/GenBank/DDBJ databases">
        <title>Genomic Encyclopedia of Type Strains, Phase IV (KMG-IV): sequencing the most valuable type-strain genomes for metagenomic binning, comparative biology and taxonomic classification.</title>
        <authorList>
            <person name="Goeker M."/>
        </authorList>
    </citation>
    <scope>NUCLEOTIDE SEQUENCE [LARGE SCALE GENOMIC DNA]</scope>
    <source>
        <strain evidence="9 10">DSM 22999</strain>
    </source>
</reference>
<evidence type="ECO:0000313" key="10">
    <source>
        <dbReference type="Proteomes" id="UP000245909"/>
    </source>
</evidence>
<dbReference type="InterPro" id="IPR058625">
    <property type="entry name" value="MdtA-like_BSH"/>
</dbReference>
<gene>
    <name evidence="9" type="ORF">C8D76_10947</name>
</gene>
<dbReference type="InterPro" id="IPR058627">
    <property type="entry name" value="MdtA-like_C"/>
</dbReference>
<feature type="compositionally biased region" description="Low complexity" evidence="6">
    <location>
        <begin position="271"/>
        <end position="284"/>
    </location>
</feature>
<dbReference type="Gene3D" id="2.40.420.20">
    <property type="match status" value="1"/>
</dbReference>
<keyword evidence="4 5" id="KW-0175">Coiled coil</keyword>
<dbReference type="GO" id="GO:0015562">
    <property type="term" value="F:efflux transmembrane transporter activity"/>
    <property type="evidence" value="ECO:0007669"/>
    <property type="project" value="TreeGrafter"/>
</dbReference>
<keyword evidence="10" id="KW-1185">Reference proteome</keyword>
<feature type="region of interest" description="Disordered" evidence="6">
    <location>
        <begin position="264"/>
        <end position="284"/>
    </location>
</feature>
<dbReference type="Pfam" id="PF25917">
    <property type="entry name" value="BSH_RND"/>
    <property type="match status" value="1"/>
</dbReference>
<dbReference type="GO" id="GO:1990195">
    <property type="term" value="C:macrolide transmembrane transporter complex"/>
    <property type="evidence" value="ECO:0007669"/>
    <property type="project" value="InterPro"/>
</dbReference>
<comment type="subcellular location">
    <subcellularLocation>
        <location evidence="1">Cell envelope</location>
    </subcellularLocation>
</comment>
<evidence type="ECO:0000256" key="2">
    <source>
        <dbReference type="ARBA" id="ARBA00009477"/>
    </source>
</evidence>
<dbReference type="GO" id="GO:0019898">
    <property type="term" value="C:extrinsic component of membrane"/>
    <property type="evidence" value="ECO:0007669"/>
    <property type="project" value="InterPro"/>
</dbReference>
<sequence>MMKKKILVLVLLAVLIAGGAYFFMSDNKKGPTFLTEDVHRGDVEKTVIASGSIESSNKVNVGAQVSGKITKLYVKLGQQVKKGDMIADIDSTTQLNSLNTAKAALTSYQAQLKAKETAYKIALSSYNRQSKLYSQQSTSLDNLNSAKNTLDAAKSEMDMLQESIKQAEIQVDTAETNVSYTKITSPIDGTVISTPISEGQTVNSNQSTPTIVTVANLQEMQIKPEISEGDITKVKAGQEVEFTILSDSQTKYQAIIDSVDPATTTVTDANSSTSSSSSSSSSSSTSAVYYYANMKVKNPNGVLRIGMTTENTIKIASAKNVLIVSNMALQQRNQKYFVHILNDKNQPEEREVAIGVQDDFQTEIKSGLKEGEKVIVSQVADGEKIGTSPRGPRMF</sequence>
<dbReference type="AlphaFoldDB" id="A0A2U0SP16"/>
<dbReference type="Gene3D" id="2.40.50.100">
    <property type="match status" value="1"/>
</dbReference>
<dbReference type="Pfam" id="PF25967">
    <property type="entry name" value="RND-MFP_C"/>
    <property type="match status" value="1"/>
</dbReference>
<evidence type="ECO:0000256" key="4">
    <source>
        <dbReference type="ARBA" id="ARBA00023054"/>
    </source>
</evidence>
<evidence type="ECO:0000256" key="3">
    <source>
        <dbReference type="ARBA" id="ARBA00022448"/>
    </source>
</evidence>
<dbReference type="GO" id="GO:1990281">
    <property type="term" value="C:efflux pump complex"/>
    <property type="evidence" value="ECO:0007669"/>
    <property type="project" value="TreeGrafter"/>
</dbReference>
<dbReference type="InterPro" id="IPR030190">
    <property type="entry name" value="MacA_alpha-hairpin_sf"/>
</dbReference>
<evidence type="ECO:0000313" key="9">
    <source>
        <dbReference type="EMBL" id="PVX33081.1"/>
    </source>
</evidence>
<comment type="similarity">
    <text evidence="2">Belongs to the membrane fusion protein (MFP) (TC 8.A.1) family.</text>
</comment>
<evidence type="ECO:0000259" key="8">
    <source>
        <dbReference type="Pfam" id="PF25967"/>
    </source>
</evidence>
<dbReference type="Proteomes" id="UP000245909">
    <property type="component" value="Unassembled WGS sequence"/>
</dbReference>
<feature type="domain" description="Multidrug resistance protein MdtA-like barrel-sandwich hybrid" evidence="7">
    <location>
        <begin position="57"/>
        <end position="213"/>
    </location>
</feature>